<feature type="short sequence motif" description="GXGXXG" evidence="4">
    <location>
        <begin position="10"/>
        <end position="15"/>
    </location>
</feature>
<feature type="active site" description="Nucleophile" evidence="4">
    <location>
        <position position="43"/>
    </location>
</feature>
<sequence>MSKIALYLAGGGARGAYQAGALKAINDILNSKRIPFHMITGVSVGSINAAVIAENALDFAAGTNKLYDLWNHITCQHIFKSSNYALSMSAMRNMSSMLTKQRLLGHVLDTSPLRQFINNIVNFDVLDSVIKNKHLEMMEIISNCYEMQKTISFYQHHEENFEDWDDPLHSSQRVNLRMEYFLASTSLPLFFPPAKIDGLHYGDGHVGLAAPLRGAIRCQVDKVLIIGTRTLPIAMDPKQMRSGDIDFSRVLGGMVNGLFLDNLERDLEMVNYMNHMSRMVSPEKQDVPWRPIRTLHLRPSIDVASLAQSQYNNIPMLLRIFLNFLGAKRHSGDLLSFLLFEKAFTRELIKLGYEDTMAEQQSVSEFFTA</sequence>
<evidence type="ECO:0000256" key="3">
    <source>
        <dbReference type="ARBA" id="ARBA00023098"/>
    </source>
</evidence>
<dbReference type="InterPro" id="IPR050301">
    <property type="entry name" value="NTE"/>
</dbReference>
<gene>
    <name evidence="6" type="ORF">NCTC11532_00422</name>
</gene>
<dbReference type="EMBL" id="UGPB01000001">
    <property type="protein sequence ID" value="STY28252.1"/>
    <property type="molecule type" value="Genomic_DNA"/>
</dbReference>
<keyword evidence="7" id="KW-1185">Reference proteome</keyword>
<feature type="domain" description="PNPLA" evidence="5">
    <location>
        <begin position="6"/>
        <end position="216"/>
    </location>
</feature>
<feature type="active site" description="Proton acceptor" evidence="4">
    <location>
        <position position="203"/>
    </location>
</feature>
<evidence type="ECO:0000256" key="1">
    <source>
        <dbReference type="ARBA" id="ARBA00022801"/>
    </source>
</evidence>
<proteinExistence type="predicted"/>
<feature type="short sequence motif" description="GXSXG" evidence="4">
    <location>
        <begin position="41"/>
        <end position="45"/>
    </location>
</feature>
<evidence type="ECO:0000256" key="2">
    <source>
        <dbReference type="ARBA" id="ARBA00022963"/>
    </source>
</evidence>
<dbReference type="InterPro" id="IPR016035">
    <property type="entry name" value="Acyl_Trfase/lysoPLipase"/>
</dbReference>
<accession>A0A378LQZ1</accession>
<organism evidence="6 7">
    <name type="scientific">Legionella wadsworthii</name>
    <dbReference type="NCBI Taxonomy" id="28088"/>
    <lineage>
        <taxon>Bacteria</taxon>
        <taxon>Pseudomonadati</taxon>
        <taxon>Pseudomonadota</taxon>
        <taxon>Gammaproteobacteria</taxon>
        <taxon>Legionellales</taxon>
        <taxon>Legionellaceae</taxon>
        <taxon>Legionella</taxon>
    </lineage>
</organism>
<dbReference type="PANTHER" id="PTHR14226:SF57">
    <property type="entry name" value="BLR7027 PROTEIN"/>
    <property type="match status" value="1"/>
</dbReference>
<evidence type="ECO:0000259" key="5">
    <source>
        <dbReference type="PROSITE" id="PS51635"/>
    </source>
</evidence>
<keyword evidence="1 4" id="KW-0378">Hydrolase</keyword>
<reference evidence="6 7" key="1">
    <citation type="submission" date="2018-06" db="EMBL/GenBank/DDBJ databases">
        <authorList>
            <consortium name="Pathogen Informatics"/>
            <person name="Doyle S."/>
        </authorList>
    </citation>
    <scope>NUCLEOTIDE SEQUENCE [LARGE SCALE GENOMIC DNA]</scope>
    <source>
        <strain evidence="6 7">NCTC11532</strain>
    </source>
</reference>
<dbReference type="GO" id="GO:0016042">
    <property type="term" value="P:lipid catabolic process"/>
    <property type="evidence" value="ECO:0007669"/>
    <property type="project" value="UniProtKB-UniRule"/>
</dbReference>
<dbReference type="AlphaFoldDB" id="A0A378LQZ1"/>
<evidence type="ECO:0000256" key="4">
    <source>
        <dbReference type="PROSITE-ProRule" id="PRU01161"/>
    </source>
</evidence>
<dbReference type="InterPro" id="IPR002641">
    <property type="entry name" value="PNPLA_dom"/>
</dbReference>
<dbReference type="PROSITE" id="PS51635">
    <property type="entry name" value="PNPLA"/>
    <property type="match status" value="1"/>
</dbReference>
<evidence type="ECO:0000313" key="7">
    <source>
        <dbReference type="Proteomes" id="UP000255297"/>
    </source>
</evidence>
<keyword evidence="2 4" id="KW-0442">Lipid degradation</keyword>
<evidence type="ECO:0000313" key="6">
    <source>
        <dbReference type="EMBL" id="STY28252.1"/>
    </source>
</evidence>
<dbReference type="SUPFAM" id="SSF52151">
    <property type="entry name" value="FabD/lysophospholipase-like"/>
    <property type="match status" value="1"/>
</dbReference>
<dbReference type="GO" id="GO:0016787">
    <property type="term" value="F:hydrolase activity"/>
    <property type="evidence" value="ECO:0007669"/>
    <property type="project" value="UniProtKB-UniRule"/>
</dbReference>
<dbReference type="Gene3D" id="3.40.1090.10">
    <property type="entry name" value="Cytosolic phospholipase A2 catalytic domain"/>
    <property type="match status" value="1"/>
</dbReference>
<dbReference type="PANTHER" id="PTHR14226">
    <property type="entry name" value="NEUROPATHY TARGET ESTERASE/SWISS CHEESE D.MELANOGASTER"/>
    <property type="match status" value="1"/>
</dbReference>
<protein>
    <submittedName>
        <fullName evidence="6">Patatin family protein</fullName>
    </submittedName>
</protein>
<comment type="caution">
    <text evidence="4">Lacks conserved residue(s) required for the propagation of feature annotation.</text>
</comment>
<dbReference type="OrthoDB" id="9798773at2"/>
<dbReference type="Pfam" id="PF01734">
    <property type="entry name" value="Patatin"/>
    <property type="match status" value="1"/>
</dbReference>
<keyword evidence="3 4" id="KW-0443">Lipid metabolism</keyword>
<dbReference type="Proteomes" id="UP000255297">
    <property type="component" value="Unassembled WGS sequence"/>
</dbReference>
<name>A0A378LQZ1_9GAMM</name>
<dbReference type="RefSeq" id="WP_031562878.1">
    <property type="nucleotide sequence ID" value="NZ_CAAAIS010000002.1"/>
</dbReference>